<gene>
    <name evidence="7" type="ORF">BBOV_III009650</name>
</gene>
<dbReference type="RefSeq" id="XP_001612089.1">
    <property type="nucleotide sequence ID" value="XM_001612039.1"/>
</dbReference>
<dbReference type="GO" id="GO:0005524">
    <property type="term" value="F:ATP binding"/>
    <property type="evidence" value="ECO:0007669"/>
    <property type="project" value="UniProtKB-KW"/>
</dbReference>
<dbReference type="Gene3D" id="3.30.200.20">
    <property type="entry name" value="Phosphorylase Kinase, domain 1"/>
    <property type="match status" value="1"/>
</dbReference>
<keyword evidence="4 7" id="KW-0418">Kinase</keyword>
<keyword evidence="1" id="KW-0723">Serine/threonine-protein kinase</keyword>
<dbReference type="EMBL" id="AAXT01000001">
    <property type="protein sequence ID" value="EDO08521.1"/>
    <property type="molecule type" value="Genomic_DNA"/>
</dbReference>
<evidence type="ECO:0000313" key="7">
    <source>
        <dbReference type="EMBL" id="EDO08521.1"/>
    </source>
</evidence>
<keyword evidence="2" id="KW-0808">Transferase</keyword>
<evidence type="ECO:0000256" key="3">
    <source>
        <dbReference type="ARBA" id="ARBA00022741"/>
    </source>
</evidence>
<keyword evidence="8" id="KW-1185">Reference proteome</keyword>
<dbReference type="SMART" id="SM00220">
    <property type="entry name" value="S_TKc"/>
    <property type="match status" value="1"/>
</dbReference>
<keyword evidence="5" id="KW-0067">ATP-binding</keyword>
<dbReference type="Pfam" id="PF00069">
    <property type="entry name" value="Pkinase"/>
    <property type="match status" value="1"/>
</dbReference>
<evidence type="ECO:0000256" key="4">
    <source>
        <dbReference type="ARBA" id="ARBA00022777"/>
    </source>
</evidence>
<evidence type="ECO:0000256" key="5">
    <source>
        <dbReference type="ARBA" id="ARBA00022840"/>
    </source>
</evidence>
<evidence type="ECO:0000256" key="2">
    <source>
        <dbReference type="ARBA" id="ARBA00022679"/>
    </source>
</evidence>
<reference evidence="7 8" key="1">
    <citation type="journal article" date="2007" name="PLoS Pathog.">
        <title>Genome sequence of Babesia bovis and comparative analysis of apicomplexan hemoprotozoa.</title>
        <authorList>
            <person name="Brayton K.A."/>
            <person name="Lau A.O.T."/>
            <person name="Herndon D.R."/>
            <person name="Hannick L."/>
            <person name="Kappmeyer L.S."/>
            <person name="Berens S.J."/>
            <person name="Bidwell S.L."/>
            <person name="Brown W.C."/>
            <person name="Crabtree J."/>
            <person name="Fadrosh D."/>
            <person name="Feldblum T."/>
            <person name="Forberger H.A."/>
            <person name="Haas B.J."/>
            <person name="Howell J.M."/>
            <person name="Khouri H."/>
            <person name="Koo H."/>
            <person name="Mann D.J."/>
            <person name="Norimine J."/>
            <person name="Paulsen I.T."/>
            <person name="Radune D."/>
            <person name="Ren Q."/>
            <person name="Smith R.K. Jr."/>
            <person name="Suarez C.E."/>
            <person name="White O."/>
            <person name="Wortman J.R."/>
            <person name="Knowles D.P. Jr."/>
            <person name="McElwain T.F."/>
            <person name="Nene V.M."/>
        </authorList>
    </citation>
    <scope>NUCLEOTIDE SEQUENCE [LARGE SCALE GENOMIC DNA]</scope>
    <source>
        <strain evidence="7">T2Bo</strain>
    </source>
</reference>
<dbReference type="KEGG" id="bbo:BBOV_III009650"/>
<reference evidence="8" key="2">
    <citation type="journal article" date="2020" name="Data Brief">
        <title>Transcriptome dataset of Babesia bovis life stages within vertebrate and invertebrate hosts.</title>
        <authorList>
            <person name="Ueti M.W."/>
            <person name="Johnson W.C."/>
            <person name="Kappmeyer L.S."/>
            <person name="Herndon D.R."/>
            <person name="Mousel M.R."/>
            <person name="Reif K.E."/>
            <person name="Taus N.S."/>
            <person name="Ifeonu O.O."/>
            <person name="Silva J.C."/>
            <person name="Suarez C.E."/>
            <person name="Brayton K.A."/>
        </authorList>
    </citation>
    <scope>NUCLEOTIDE SEQUENCE [LARGE SCALE GENOMIC DNA]</scope>
</reference>
<organism evidence="7 8">
    <name type="scientific">Babesia bovis</name>
    <dbReference type="NCBI Taxonomy" id="5865"/>
    <lineage>
        <taxon>Eukaryota</taxon>
        <taxon>Sar</taxon>
        <taxon>Alveolata</taxon>
        <taxon>Apicomplexa</taxon>
        <taxon>Aconoidasida</taxon>
        <taxon>Piroplasmida</taxon>
        <taxon>Babesiidae</taxon>
        <taxon>Babesia</taxon>
    </lineage>
</organism>
<evidence type="ECO:0000313" key="8">
    <source>
        <dbReference type="Proteomes" id="UP000002173"/>
    </source>
</evidence>
<sequence>MDISETHISAAKPSSSTQEMTSKLPRYTYYLSNYEYLEPSLNPNCSVDGDKSHGTSPKFGIDSAYDDILSNLDDSQGLSSSLNCTISNLGFFRNSGKDNYPASGPVDDHVITSSAQFSDNGVDTSFLKESPEVEKICSVDADDELVSASVADDGNSFYSDSTNRFDDQNTLQTSLFVDQPLADRRQRWMSKYCSGNVEVFRKNQKELMDEIATNLANEDGLSEFPMKCIFVWGETGSDGKFDPLYIREGDVIVNRYRITAVLGSTPFSVVVKALDGQLNEELCIKISMPEAVNQAIDEINMLKALNSPKNGERAAIVEIKDYFYFRGCIFTILELLGANLYEATRDLYNTQVLHETPFAAKDVEQFVNRDRQGWTLRALSYIARDVLVSLKFLHGIGIINCDLKPENIVLNKGSTSPFVKLVDFGSSCYMQERLSDYVQSRSYRAPEVIMGLPYDTQIDMWSLGCVLCELYIKRILFPSDNNSTLMASMISLLGVPPVYLLEHKMNSAYMVLPTGNVADLSVNTELLKGRQKTMAPDYQSSMRCNMSVSSSSVGSIITSHRGLKKDGNITADCDSLMDTRSDFPEDDNSFVTPTKYSITQDGMMARRDHNSHLKHSDSGIKLGLCDSRTNTKCVRIIEPTRCSIEEMLGTSESAELSTFGDFIKGLLQYDPLERLTAESALNHKFILDYCNTD</sequence>
<dbReference type="PANTHER" id="PTHR24058:SF124">
    <property type="entry name" value="PROTEIN KINASE SUPERFAMILY PROTEIN"/>
    <property type="match status" value="1"/>
</dbReference>
<dbReference type="PANTHER" id="PTHR24058">
    <property type="entry name" value="DUAL SPECIFICITY PROTEIN KINASE"/>
    <property type="match status" value="1"/>
</dbReference>
<accession>A7APN7</accession>
<dbReference type="PROSITE" id="PS50011">
    <property type="entry name" value="PROTEIN_KINASE_DOM"/>
    <property type="match status" value="1"/>
</dbReference>
<dbReference type="InterPro" id="IPR050494">
    <property type="entry name" value="Ser_Thr_dual-spec_kinase"/>
</dbReference>
<dbReference type="AlphaFoldDB" id="A7APN7"/>
<reference evidence="8" key="3">
    <citation type="journal article" date="2021" name="Int. J. Parasitol.">
        <title>Comparative analysis of gene expression between Babesia bovis blood stages and kinetes allowed by improved genome annotation.</title>
        <authorList>
            <person name="Ueti M.W."/>
            <person name="Johnson W.C."/>
            <person name="Kappmeyer L.S."/>
            <person name="Herndon D.R."/>
            <person name="Mousel M.R."/>
            <person name="Reif K.E."/>
            <person name="Taus N.S."/>
            <person name="Ifeonu O.O."/>
            <person name="Silva J.C."/>
            <person name="Suarez C.E."/>
            <person name="Brayton K.A."/>
        </authorList>
    </citation>
    <scope>NUCLEOTIDE SEQUENCE [LARGE SCALE GENOMIC DNA]</scope>
</reference>
<dbReference type="OMA" id="NKWDNAT"/>
<comment type="caution">
    <text evidence="7">The sequence shown here is derived from an EMBL/GenBank/DDBJ whole genome shotgun (WGS) entry which is preliminary data.</text>
</comment>
<dbReference type="STRING" id="5865.A7APN7"/>
<name>A7APN7_BABBO</name>
<dbReference type="InterPro" id="IPR000719">
    <property type="entry name" value="Prot_kinase_dom"/>
</dbReference>
<dbReference type="GO" id="GO:0004674">
    <property type="term" value="F:protein serine/threonine kinase activity"/>
    <property type="evidence" value="ECO:0007669"/>
    <property type="project" value="UniProtKB-KW"/>
</dbReference>
<evidence type="ECO:0000256" key="1">
    <source>
        <dbReference type="ARBA" id="ARBA00022527"/>
    </source>
</evidence>
<dbReference type="eggNOG" id="KOG0667">
    <property type="taxonomic scope" value="Eukaryota"/>
</dbReference>
<dbReference type="GeneID" id="5480345"/>
<dbReference type="Proteomes" id="UP000002173">
    <property type="component" value="Unassembled WGS sequence"/>
</dbReference>
<protein>
    <submittedName>
        <fullName evidence="7">Protein kinase domain containing protein</fullName>
    </submittedName>
</protein>
<dbReference type="InterPro" id="IPR011009">
    <property type="entry name" value="Kinase-like_dom_sf"/>
</dbReference>
<dbReference type="VEuPathDB" id="PiroplasmaDB:BBOV_III009650"/>
<dbReference type="Gene3D" id="1.10.510.10">
    <property type="entry name" value="Transferase(Phosphotransferase) domain 1"/>
    <property type="match status" value="2"/>
</dbReference>
<keyword evidence="3" id="KW-0547">Nucleotide-binding</keyword>
<proteinExistence type="predicted"/>
<dbReference type="SUPFAM" id="SSF56112">
    <property type="entry name" value="Protein kinase-like (PK-like)"/>
    <property type="match status" value="1"/>
</dbReference>
<dbReference type="InParanoid" id="A7APN7"/>
<evidence type="ECO:0000259" key="6">
    <source>
        <dbReference type="PROSITE" id="PS50011"/>
    </source>
</evidence>
<feature type="domain" description="Protein kinase" evidence="6">
    <location>
        <begin position="256"/>
        <end position="686"/>
    </location>
</feature>